<keyword evidence="1" id="KW-1133">Transmembrane helix</keyword>
<accession>A0ABQ4QCH3</accession>
<sequence>MDATSQSPEARDPACRRAALDAIGEGVGRVLPPPDDGLGESLIRRAYSGRAAAEAEEDRLVVRFGTEWRTFIRRQTPDRLTALDELIDERIERRALARFYRRMKPAAVVVVVTAFALAQFGVDRLPLVRQLWRLVRGDLR</sequence>
<evidence type="ECO:0000313" key="2">
    <source>
        <dbReference type="EMBL" id="GJD42897.1"/>
    </source>
</evidence>
<evidence type="ECO:0000256" key="1">
    <source>
        <dbReference type="SAM" id="Phobius"/>
    </source>
</evidence>
<keyword evidence="1" id="KW-0812">Transmembrane</keyword>
<evidence type="ECO:0000313" key="3">
    <source>
        <dbReference type="Proteomes" id="UP001055117"/>
    </source>
</evidence>
<keyword evidence="3" id="KW-1185">Reference proteome</keyword>
<organism evidence="2 3">
    <name type="scientific">Methylobacterium cerastii</name>
    <dbReference type="NCBI Taxonomy" id="932741"/>
    <lineage>
        <taxon>Bacteria</taxon>
        <taxon>Pseudomonadati</taxon>
        <taxon>Pseudomonadota</taxon>
        <taxon>Alphaproteobacteria</taxon>
        <taxon>Hyphomicrobiales</taxon>
        <taxon>Methylobacteriaceae</taxon>
        <taxon>Methylobacterium</taxon>
    </lineage>
</organism>
<comment type="caution">
    <text evidence="2">The sequence shown here is derived from an EMBL/GenBank/DDBJ whole genome shotgun (WGS) entry which is preliminary data.</text>
</comment>
<protein>
    <submittedName>
        <fullName evidence="2">Uncharacterized protein</fullName>
    </submittedName>
</protein>
<proteinExistence type="predicted"/>
<gene>
    <name evidence="2" type="ORF">AFCDBAGC_0739</name>
</gene>
<name>A0ABQ4QCH3_9HYPH</name>
<dbReference type="RefSeq" id="WP_238270895.1">
    <property type="nucleotide sequence ID" value="NZ_BPQG01000007.1"/>
</dbReference>
<dbReference type="Proteomes" id="UP001055117">
    <property type="component" value="Unassembled WGS sequence"/>
</dbReference>
<feature type="transmembrane region" description="Helical" evidence="1">
    <location>
        <begin position="103"/>
        <end position="122"/>
    </location>
</feature>
<keyword evidence="1" id="KW-0472">Membrane</keyword>
<dbReference type="EMBL" id="BPQG01000007">
    <property type="protein sequence ID" value="GJD42897.1"/>
    <property type="molecule type" value="Genomic_DNA"/>
</dbReference>
<reference evidence="2 3" key="1">
    <citation type="journal article" date="2021" name="Front. Microbiol.">
        <title>Comprehensive Comparative Genomics and Phenotyping of Methylobacterium Species.</title>
        <authorList>
            <person name="Alessa O."/>
            <person name="Ogura Y."/>
            <person name="Fujitani Y."/>
            <person name="Takami H."/>
            <person name="Hayashi T."/>
            <person name="Sahin N."/>
            <person name="Tani A."/>
        </authorList>
    </citation>
    <scope>NUCLEOTIDE SEQUENCE [LARGE SCALE GENOMIC DNA]</scope>
    <source>
        <strain evidence="2 3">DSM 23679</strain>
    </source>
</reference>